<dbReference type="Gene3D" id="1.10.10.10">
    <property type="entry name" value="Winged helix-like DNA-binding domain superfamily/Winged helix DNA-binding domain"/>
    <property type="match status" value="1"/>
</dbReference>
<dbReference type="EMBL" id="JAHXZI010000020">
    <property type="protein sequence ID" value="MBW6438476.1"/>
    <property type="molecule type" value="Genomic_DNA"/>
</dbReference>
<dbReference type="SUPFAM" id="SSF53335">
    <property type="entry name" value="S-adenosyl-L-methionine-dependent methyltransferases"/>
    <property type="match status" value="1"/>
</dbReference>
<dbReference type="PANTHER" id="PTHR45128:SF2">
    <property type="entry name" value="METHYLTRANSFERASE DOMAIN-CONTAINING PROTEIN"/>
    <property type="match status" value="1"/>
</dbReference>
<dbReference type="InterPro" id="IPR036388">
    <property type="entry name" value="WH-like_DNA-bd_sf"/>
</dbReference>
<dbReference type="Proteomes" id="UP001519863">
    <property type="component" value="Unassembled WGS sequence"/>
</dbReference>
<dbReference type="InterPro" id="IPR048711">
    <property type="entry name" value="WHD_Rv2258c"/>
</dbReference>
<reference evidence="3 4" key="1">
    <citation type="journal article" date="2013" name="Antonie Van Leeuwenhoek">
        <title>Actinoplanes hulinensis sp. nov., a novel actinomycete isolated from soybean root (Glycine max (L.) Merr).</title>
        <authorList>
            <person name="Shen Y."/>
            <person name="Liu C."/>
            <person name="Wang X."/>
            <person name="Zhao J."/>
            <person name="Jia F."/>
            <person name="Zhang Y."/>
            <person name="Wang L."/>
            <person name="Yang D."/>
            <person name="Xiang W."/>
        </authorList>
    </citation>
    <scope>NUCLEOTIDE SEQUENCE [LARGE SCALE GENOMIC DNA]</scope>
    <source>
        <strain evidence="3 4">NEAU-M9</strain>
    </source>
</reference>
<dbReference type="RefSeq" id="WP_220147679.1">
    <property type="nucleotide sequence ID" value="NZ_JAHXZI010000020.1"/>
</dbReference>
<evidence type="ECO:0000313" key="3">
    <source>
        <dbReference type="EMBL" id="MBW6438476.1"/>
    </source>
</evidence>
<feature type="domain" description="S-adenosylmethionine-dependent methyltransferase Rv2258c-like winged HTH" evidence="2">
    <location>
        <begin position="28"/>
        <end position="94"/>
    </location>
</feature>
<dbReference type="InterPro" id="IPR036390">
    <property type="entry name" value="WH_DNA-bd_sf"/>
</dbReference>
<dbReference type="PANTHER" id="PTHR45128">
    <property type="entry name" value="METHYLTRANSFERASE TYPE 11"/>
    <property type="match status" value="1"/>
</dbReference>
<accession>A0ABS7BBS6</accession>
<dbReference type="Gene3D" id="3.40.50.150">
    <property type="entry name" value="Vaccinia Virus protein VP39"/>
    <property type="match status" value="1"/>
</dbReference>
<protein>
    <submittedName>
        <fullName evidence="3">Methyltransferase domain-containing protein</fullName>
    </submittedName>
</protein>
<dbReference type="SUPFAM" id="SSF46785">
    <property type="entry name" value="Winged helix' DNA-binding domain"/>
    <property type="match status" value="1"/>
</dbReference>
<keyword evidence="4" id="KW-1185">Reference proteome</keyword>
<feature type="domain" description="Methyltransferase" evidence="1">
    <location>
        <begin position="172"/>
        <end position="278"/>
    </location>
</feature>
<name>A0ABS7BBS6_9ACTN</name>
<dbReference type="CDD" id="cd02440">
    <property type="entry name" value="AdoMet_MTases"/>
    <property type="match status" value="1"/>
</dbReference>
<dbReference type="InterPro" id="IPR029063">
    <property type="entry name" value="SAM-dependent_MTases_sf"/>
</dbReference>
<dbReference type="GO" id="GO:0032259">
    <property type="term" value="P:methylation"/>
    <property type="evidence" value="ECO:0007669"/>
    <property type="project" value="UniProtKB-KW"/>
</dbReference>
<keyword evidence="3" id="KW-0808">Transferase</keyword>
<dbReference type="Pfam" id="PF13847">
    <property type="entry name" value="Methyltransf_31"/>
    <property type="match status" value="1"/>
</dbReference>
<evidence type="ECO:0000313" key="4">
    <source>
        <dbReference type="Proteomes" id="UP001519863"/>
    </source>
</evidence>
<organism evidence="3 4">
    <name type="scientific">Actinoplanes hulinensis</name>
    <dbReference type="NCBI Taxonomy" id="1144547"/>
    <lineage>
        <taxon>Bacteria</taxon>
        <taxon>Bacillati</taxon>
        <taxon>Actinomycetota</taxon>
        <taxon>Actinomycetes</taxon>
        <taxon>Micromonosporales</taxon>
        <taxon>Micromonosporaceae</taxon>
        <taxon>Actinoplanes</taxon>
    </lineage>
</organism>
<comment type="caution">
    <text evidence="3">The sequence shown here is derived from an EMBL/GenBank/DDBJ whole genome shotgun (WGS) entry which is preliminary data.</text>
</comment>
<dbReference type="GO" id="GO:0008168">
    <property type="term" value="F:methyltransferase activity"/>
    <property type="evidence" value="ECO:0007669"/>
    <property type="project" value="UniProtKB-KW"/>
</dbReference>
<evidence type="ECO:0000259" key="1">
    <source>
        <dbReference type="Pfam" id="PF13847"/>
    </source>
</evidence>
<proteinExistence type="predicted"/>
<gene>
    <name evidence="3" type="ORF">KZ829_32605</name>
</gene>
<sequence length="351" mass="37194">MTVNEAKLMEFVHRFVGDLGATMAAGGVVIGDRLGLYRALATGAALPEELAERTGTAPRYVEEWLRGQAAGGYVEFDPASGRYSLTPEQAFALTDPDGPIFAPGAFQLALGALKAEPRITAAFRTGDGLGWHQHDDDVFTGCERFFRPGYSAHLIAEWLPALDGIEDRLRGGIRVADVGCGHGASTVLMAQAYPNSVFTGSDYHHGSVDQARKRAADAGLDGRVSFEAAGAQGFGGGPYDLVTTFDALHDMGDPLGAARHIRAQLTPSGAWMIVEPAAGATVADNLNPVGRVYYAFSAFLCVPSALSQDGGYSLGAQAGEEPIRRLATDAGFTHFRRVAETPFNIVYEAKP</sequence>
<evidence type="ECO:0000259" key="2">
    <source>
        <dbReference type="Pfam" id="PF21320"/>
    </source>
</evidence>
<dbReference type="Pfam" id="PF21320">
    <property type="entry name" value="WHD_Rv2258c"/>
    <property type="match status" value="1"/>
</dbReference>
<dbReference type="InterPro" id="IPR053173">
    <property type="entry name" value="SAM-binding_MTase"/>
</dbReference>
<dbReference type="InterPro" id="IPR025714">
    <property type="entry name" value="Methyltranfer_dom"/>
</dbReference>
<keyword evidence="3" id="KW-0489">Methyltransferase</keyword>